<dbReference type="GO" id="GO:0009396">
    <property type="term" value="P:folic acid-containing compound biosynthetic process"/>
    <property type="evidence" value="ECO:0007669"/>
    <property type="project" value="TreeGrafter"/>
</dbReference>
<evidence type="ECO:0000256" key="2">
    <source>
        <dbReference type="ARBA" id="ARBA00022741"/>
    </source>
</evidence>
<dbReference type="GO" id="GO:0005524">
    <property type="term" value="F:ATP binding"/>
    <property type="evidence" value="ECO:0007669"/>
    <property type="project" value="UniProtKB-KW"/>
</dbReference>
<dbReference type="eggNOG" id="COG0212">
    <property type="taxonomic scope" value="Bacteria"/>
</dbReference>
<organism evidence="6 7">
    <name type="scientific">Prevotella micans F0438</name>
    <dbReference type="NCBI Taxonomy" id="883158"/>
    <lineage>
        <taxon>Bacteria</taxon>
        <taxon>Pseudomonadati</taxon>
        <taxon>Bacteroidota</taxon>
        <taxon>Bacteroidia</taxon>
        <taxon>Bacteroidales</taxon>
        <taxon>Prevotellaceae</taxon>
        <taxon>Prevotella</taxon>
    </lineage>
</organism>
<dbReference type="PATRIC" id="fig|883158.3.peg.1984"/>
<dbReference type="EMBL" id="AGWK01000058">
    <property type="protein sequence ID" value="EHO66050.1"/>
    <property type="molecule type" value="Genomic_DNA"/>
</dbReference>
<dbReference type="InterPro" id="IPR037171">
    <property type="entry name" value="NagB/RpiA_transferase-like"/>
</dbReference>
<dbReference type="SUPFAM" id="SSF100950">
    <property type="entry name" value="NagB/RpiA/CoA transferase-like"/>
    <property type="match status" value="1"/>
</dbReference>
<dbReference type="PANTHER" id="PTHR23407:SF1">
    <property type="entry name" value="5-FORMYLTETRAHYDROFOLATE CYCLO-LIGASE"/>
    <property type="match status" value="1"/>
</dbReference>
<gene>
    <name evidence="6" type="ORF">HMPREF9140_01979</name>
</gene>
<dbReference type="EC" id="6.3.3.2" evidence="5"/>
<evidence type="ECO:0000313" key="6">
    <source>
        <dbReference type="EMBL" id="EHO66050.1"/>
    </source>
</evidence>
<dbReference type="NCBIfam" id="TIGR02727">
    <property type="entry name" value="MTHFS_bact"/>
    <property type="match status" value="1"/>
</dbReference>
<dbReference type="InterPro" id="IPR002698">
    <property type="entry name" value="FTHF_cligase"/>
</dbReference>
<proteinExistence type="inferred from homology"/>
<feature type="binding site" evidence="4">
    <location>
        <position position="55"/>
    </location>
    <ligand>
        <name>substrate</name>
    </ligand>
</feature>
<dbReference type="STRING" id="883158.HMPREF9140_01979"/>
<accession>H1Q4Z1</accession>
<comment type="catalytic activity">
    <reaction evidence="5">
        <text>(6S)-5-formyl-5,6,7,8-tetrahydrofolate + ATP = (6R)-5,10-methenyltetrahydrofolate + ADP + phosphate</text>
        <dbReference type="Rhea" id="RHEA:10488"/>
        <dbReference type="ChEBI" id="CHEBI:30616"/>
        <dbReference type="ChEBI" id="CHEBI:43474"/>
        <dbReference type="ChEBI" id="CHEBI:57455"/>
        <dbReference type="ChEBI" id="CHEBI:57457"/>
        <dbReference type="ChEBI" id="CHEBI:456216"/>
        <dbReference type="EC" id="6.3.3.2"/>
    </reaction>
</comment>
<dbReference type="PIRSF" id="PIRSF006806">
    <property type="entry name" value="FTHF_cligase"/>
    <property type="match status" value="1"/>
</dbReference>
<dbReference type="RefSeq" id="WP_006953645.1">
    <property type="nucleotide sequence ID" value="NZ_JH594523.1"/>
</dbReference>
<dbReference type="Pfam" id="PF01812">
    <property type="entry name" value="5-FTHF_cyc-lig"/>
    <property type="match status" value="1"/>
</dbReference>
<keyword evidence="5" id="KW-0460">Magnesium</keyword>
<evidence type="ECO:0000313" key="7">
    <source>
        <dbReference type="Proteomes" id="UP000016023"/>
    </source>
</evidence>
<sequence>MQTKKELRKEIRARKNQFTQAELHELSSPIIDKLLAHPKLQEVSTIMLYNSLPDEVNTHKLIDLMASSGKKVLLPVVVSDTDMEVRCYTGPADLRESSFHIMEPIGEPFTELSKIELIVVPGMSFDEHCNRLGRGRGYYDRFLPKIPQAYKIGICFDFQKLPDIPFDPTDFKVDEVL</sequence>
<evidence type="ECO:0000256" key="3">
    <source>
        <dbReference type="ARBA" id="ARBA00022840"/>
    </source>
</evidence>
<reference evidence="6 7" key="1">
    <citation type="submission" date="2011-12" db="EMBL/GenBank/DDBJ databases">
        <title>The Genome Sequence of Prevotella micans F0438.</title>
        <authorList>
            <consortium name="The Broad Institute Genome Sequencing Platform"/>
            <person name="Earl A."/>
            <person name="Ward D."/>
            <person name="Feldgarden M."/>
            <person name="Gevers D."/>
            <person name="Izard J."/>
            <person name="Baranova O.V."/>
            <person name="Blanton J.M."/>
            <person name="Wade W.G."/>
            <person name="Dewhirst F.E."/>
            <person name="Young S.K."/>
            <person name="Zeng Q."/>
            <person name="Gargeya S."/>
            <person name="Fitzgerald M."/>
            <person name="Haas B."/>
            <person name="Abouelleil A."/>
            <person name="Alvarado L."/>
            <person name="Arachchi H.M."/>
            <person name="Berlin A."/>
            <person name="Chapman S.B."/>
            <person name="Gearin G."/>
            <person name="Goldberg J."/>
            <person name="Griggs A."/>
            <person name="Gujja S."/>
            <person name="Hansen M."/>
            <person name="Heiman D."/>
            <person name="Howarth C."/>
            <person name="Larimer J."/>
            <person name="Lui A."/>
            <person name="MacDonald P.J.P."/>
            <person name="McCowen C."/>
            <person name="Montmayeur A."/>
            <person name="Murphy C."/>
            <person name="Neiman D."/>
            <person name="Pearson M."/>
            <person name="Priest M."/>
            <person name="Roberts A."/>
            <person name="Saif S."/>
            <person name="Shea T."/>
            <person name="Sisk P."/>
            <person name="Stolte C."/>
            <person name="Sykes S."/>
            <person name="Wortman J."/>
            <person name="Nusbaum C."/>
            <person name="Birren B."/>
        </authorList>
    </citation>
    <scope>NUCLEOTIDE SEQUENCE [LARGE SCALE GENOMIC DNA]</scope>
    <source>
        <strain evidence="6 7">F0438</strain>
    </source>
</reference>
<protein>
    <recommendedName>
        <fullName evidence="5">5-formyltetrahydrofolate cyclo-ligase</fullName>
        <ecNumber evidence="5">6.3.3.2</ecNumber>
    </recommendedName>
</protein>
<dbReference type="InterPro" id="IPR024185">
    <property type="entry name" value="FTHF_cligase-like_sf"/>
</dbReference>
<feature type="binding site" evidence="4">
    <location>
        <begin position="131"/>
        <end position="139"/>
    </location>
    <ligand>
        <name>ATP</name>
        <dbReference type="ChEBI" id="CHEBI:30616"/>
    </ligand>
</feature>
<evidence type="ECO:0000256" key="4">
    <source>
        <dbReference type="PIRSR" id="PIRSR006806-1"/>
    </source>
</evidence>
<dbReference type="GO" id="GO:0035999">
    <property type="term" value="P:tetrahydrofolate interconversion"/>
    <property type="evidence" value="ECO:0007669"/>
    <property type="project" value="TreeGrafter"/>
</dbReference>
<evidence type="ECO:0000256" key="5">
    <source>
        <dbReference type="RuleBase" id="RU361279"/>
    </source>
</evidence>
<dbReference type="GO" id="GO:0046872">
    <property type="term" value="F:metal ion binding"/>
    <property type="evidence" value="ECO:0007669"/>
    <property type="project" value="UniProtKB-KW"/>
</dbReference>
<keyword evidence="6" id="KW-0436">Ligase</keyword>
<comment type="cofactor">
    <cofactor evidence="5">
        <name>Mg(2+)</name>
        <dbReference type="ChEBI" id="CHEBI:18420"/>
    </cofactor>
</comment>
<evidence type="ECO:0000256" key="1">
    <source>
        <dbReference type="ARBA" id="ARBA00010638"/>
    </source>
</evidence>
<keyword evidence="2 4" id="KW-0547">Nucleotide-binding</keyword>
<name>H1Q4Z1_9BACT</name>
<dbReference type="PANTHER" id="PTHR23407">
    <property type="entry name" value="ATPASE INHIBITOR/5-FORMYLTETRAHYDROFOLATE CYCLO-LIGASE"/>
    <property type="match status" value="1"/>
</dbReference>
<dbReference type="HOGENOM" id="CLU_066245_2_2_10"/>
<dbReference type="Proteomes" id="UP000016023">
    <property type="component" value="Unassembled WGS sequence"/>
</dbReference>
<keyword evidence="3 4" id="KW-0067">ATP-binding</keyword>
<feature type="binding site" evidence="4">
    <location>
        <begin position="4"/>
        <end position="8"/>
    </location>
    <ligand>
        <name>ATP</name>
        <dbReference type="ChEBI" id="CHEBI:30616"/>
    </ligand>
</feature>
<dbReference type="GO" id="GO:0030272">
    <property type="term" value="F:5-formyltetrahydrofolate cyclo-ligase activity"/>
    <property type="evidence" value="ECO:0007669"/>
    <property type="project" value="UniProtKB-EC"/>
</dbReference>
<dbReference type="AlphaFoldDB" id="H1Q4Z1"/>
<keyword evidence="5" id="KW-0479">Metal-binding</keyword>
<dbReference type="Gene3D" id="3.40.50.10420">
    <property type="entry name" value="NagB/RpiA/CoA transferase-like"/>
    <property type="match status" value="1"/>
</dbReference>
<comment type="similarity">
    <text evidence="1 5">Belongs to the 5-formyltetrahydrofolate cyclo-ligase family.</text>
</comment>
<comment type="caution">
    <text evidence="6">The sequence shown here is derived from an EMBL/GenBank/DDBJ whole genome shotgun (WGS) entry which is preliminary data.</text>
</comment>
<keyword evidence="7" id="KW-1185">Reference proteome</keyword>